<dbReference type="SUPFAM" id="SSF69593">
    <property type="entry name" value="Glycerol-3-phosphate (1)-acyltransferase"/>
    <property type="match status" value="1"/>
</dbReference>
<dbReference type="InterPro" id="IPR002123">
    <property type="entry name" value="Plipid/glycerol_acylTrfase"/>
</dbReference>
<evidence type="ECO:0000256" key="2">
    <source>
        <dbReference type="ARBA" id="ARBA00022679"/>
    </source>
</evidence>
<dbReference type="PANTHER" id="PTHR10434:SF9">
    <property type="entry name" value="PHOSPHOLIPID_GLYCEROL ACYLTRANSFERASE DOMAIN-CONTAINING PROTEIN"/>
    <property type="match status" value="1"/>
</dbReference>
<reference evidence="5 6" key="1">
    <citation type="submission" date="2024-03" db="EMBL/GenBank/DDBJ databases">
        <title>Community enrichment and isolation of bacterial strains for fucoidan degradation.</title>
        <authorList>
            <person name="Sichert A."/>
        </authorList>
    </citation>
    <scope>NUCLEOTIDE SEQUENCE [LARGE SCALE GENOMIC DNA]</scope>
    <source>
        <strain evidence="5 6">AS12</strain>
    </source>
</reference>
<comment type="pathway">
    <text evidence="1">Lipid metabolism.</text>
</comment>
<evidence type="ECO:0000313" key="6">
    <source>
        <dbReference type="Proteomes" id="UP001461163"/>
    </source>
</evidence>
<protein>
    <submittedName>
        <fullName evidence="5">1-acyl-sn-glycerol-3-phosphate acyltransferase</fullName>
    </submittedName>
</protein>
<feature type="domain" description="Phospholipid/glycerol acyltransferase" evidence="4">
    <location>
        <begin position="48"/>
        <end position="160"/>
    </location>
</feature>
<gene>
    <name evidence="5" type="ORF">WNY77_09210</name>
</gene>
<keyword evidence="2" id="KW-0808">Transferase</keyword>
<proteinExistence type="predicted"/>
<keyword evidence="3 5" id="KW-0012">Acyltransferase</keyword>
<sequence length="210" mass="23738">MASKLNTPDLSEDLPRVGNAFSCWLGRATLKLMGWQFSGKFPKHKKMIIAVAPHTSNWDFVIGIAVAFTLKLKITFFAKSSLFIPPFSVLLSRWGGLPIKRQKAHGMVEQMSEKARQADKMILCLAPEGTRGKRENWKTGFLHIAYNADMPVFLVAFDYKKKRIELGPVLTISENIPLELQRIYQHYHTVHAKFPDKVATNLTPPSGDKD</sequence>
<dbReference type="GO" id="GO:0016746">
    <property type="term" value="F:acyltransferase activity"/>
    <property type="evidence" value="ECO:0007669"/>
    <property type="project" value="UniProtKB-KW"/>
</dbReference>
<dbReference type="SMART" id="SM00563">
    <property type="entry name" value="PlsC"/>
    <property type="match status" value="1"/>
</dbReference>
<dbReference type="PANTHER" id="PTHR10434">
    <property type="entry name" value="1-ACYL-SN-GLYCEROL-3-PHOSPHATE ACYLTRANSFERASE"/>
    <property type="match status" value="1"/>
</dbReference>
<dbReference type="RefSeq" id="WP_006991705.1">
    <property type="nucleotide sequence ID" value="NZ_JBBMQS010000005.1"/>
</dbReference>
<keyword evidence="6" id="KW-1185">Reference proteome</keyword>
<organism evidence="5 6">
    <name type="scientific">Paraglaciecola mesophila</name>
    <dbReference type="NCBI Taxonomy" id="197222"/>
    <lineage>
        <taxon>Bacteria</taxon>
        <taxon>Pseudomonadati</taxon>
        <taxon>Pseudomonadota</taxon>
        <taxon>Gammaproteobacteria</taxon>
        <taxon>Alteromonadales</taxon>
        <taxon>Alteromonadaceae</taxon>
        <taxon>Paraglaciecola</taxon>
    </lineage>
</organism>
<dbReference type="Proteomes" id="UP001461163">
    <property type="component" value="Unassembled WGS sequence"/>
</dbReference>
<evidence type="ECO:0000256" key="3">
    <source>
        <dbReference type="ARBA" id="ARBA00023315"/>
    </source>
</evidence>
<evidence type="ECO:0000313" key="5">
    <source>
        <dbReference type="EMBL" id="MEM5497568.1"/>
    </source>
</evidence>
<accession>A0ABU9SVN9</accession>
<evidence type="ECO:0000259" key="4">
    <source>
        <dbReference type="SMART" id="SM00563"/>
    </source>
</evidence>
<name>A0ABU9SVN9_9ALTE</name>
<evidence type="ECO:0000256" key="1">
    <source>
        <dbReference type="ARBA" id="ARBA00005189"/>
    </source>
</evidence>
<dbReference type="Pfam" id="PF01553">
    <property type="entry name" value="Acyltransferase"/>
    <property type="match status" value="1"/>
</dbReference>
<dbReference type="EMBL" id="JBBMQS010000005">
    <property type="protein sequence ID" value="MEM5497568.1"/>
    <property type="molecule type" value="Genomic_DNA"/>
</dbReference>
<comment type="caution">
    <text evidence="5">The sequence shown here is derived from an EMBL/GenBank/DDBJ whole genome shotgun (WGS) entry which is preliminary data.</text>
</comment>